<feature type="transmembrane region" description="Helical" evidence="1">
    <location>
        <begin position="197"/>
        <end position="215"/>
    </location>
</feature>
<dbReference type="HAMAP" id="MF_02093">
    <property type="entry name" value="Beta_carotene_diox"/>
    <property type="match status" value="1"/>
</dbReference>
<feature type="transmembrane region" description="Helical" evidence="1">
    <location>
        <begin position="146"/>
        <end position="164"/>
    </location>
</feature>
<keyword evidence="1" id="KW-1133">Transmembrane helix</keyword>
<feature type="transmembrane region" description="Helical" evidence="1">
    <location>
        <begin position="22"/>
        <end position="44"/>
    </location>
</feature>
<dbReference type="Pfam" id="PF15461">
    <property type="entry name" value="BCD"/>
    <property type="match status" value="1"/>
</dbReference>
<dbReference type="GO" id="GO:0010436">
    <property type="term" value="F:carotenoid dioxygenase activity"/>
    <property type="evidence" value="ECO:0007669"/>
    <property type="project" value="UniProtKB-UniRule"/>
</dbReference>
<dbReference type="RefSeq" id="WP_148856151.1">
    <property type="nucleotide sequence ID" value="NZ_PHNJ01000001.1"/>
</dbReference>
<feature type="transmembrane region" description="Helical" evidence="1">
    <location>
        <begin position="319"/>
        <end position="340"/>
    </location>
</feature>
<feature type="binding site" evidence="1">
    <location>
        <position position="64"/>
    </location>
    <ligand>
        <name>Fe cation</name>
        <dbReference type="ChEBI" id="CHEBI:24875"/>
    </ligand>
</feature>
<feature type="transmembrane region" description="Helical" evidence="1">
    <location>
        <begin position="50"/>
        <end position="72"/>
    </location>
</feature>
<comment type="function">
    <text evidence="1">Catalyzes the cleavage of beta-carotene at its central double bond (15,15') to yield two molecules of all-trans-retinal.</text>
</comment>
<evidence type="ECO:0000313" key="3">
    <source>
        <dbReference type="Proteomes" id="UP000766904"/>
    </source>
</evidence>
<feature type="binding site" evidence="1">
    <location>
        <position position="121"/>
    </location>
    <ligand>
        <name>Fe cation</name>
        <dbReference type="ChEBI" id="CHEBI:24875"/>
    </ligand>
</feature>
<feature type="transmembrane region" description="Helical" evidence="1">
    <location>
        <begin position="170"/>
        <end position="190"/>
    </location>
</feature>
<accession>A0A8J8Q7T4</accession>
<dbReference type="GO" id="GO:0016121">
    <property type="term" value="P:carotene catabolic process"/>
    <property type="evidence" value="ECO:0007669"/>
    <property type="project" value="UniProtKB-UniRule"/>
</dbReference>
<dbReference type="EMBL" id="PHNJ01000001">
    <property type="protein sequence ID" value="TYL40712.1"/>
    <property type="molecule type" value="Genomic_DNA"/>
</dbReference>
<dbReference type="GO" id="GO:0005506">
    <property type="term" value="F:iron ion binding"/>
    <property type="evidence" value="ECO:0007669"/>
    <property type="project" value="UniProtKB-UniRule"/>
</dbReference>
<proteinExistence type="inferred from homology"/>
<evidence type="ECO:0000313" key="2">
    <source>
        <dbReference type="EMBL" id="TYL40712.1"/>
    </source>
</evidence>
<keyword evidence="1" id="KW-1003">Cell membrane</keyword>
<keyword evidence="1" id="KW-0408">Iron</keyword>
<keyword evidence="1" id="KW-0479">Metal-binding</keyword>
<name>A0A8J8Q7T4_9EURY</name>
<gene>
    <name evidence="2" type="ORF">CV102_01940</name>
</gene>
<reference evidence="2" key="1">
    <citation type="submission" date="2017-11" db="EMBL/GenBank/DDBJ databases">
        <authorList>
            <person name="Kajale S.C."/>
            <person name="Sharma A."/>
        </authorList>
    </citation>
    <scope>NUCLEOTIDE SEQUENCE</scope>
    <source>
        <strain evidence="2">LS1_42</strain>
    </source>
</reference>
<feature type="binding site" evidence="1">
    <location>
        <position position="255"/>
    </location>
    <ligand>
        <name>Fe cation</name>
        <dbReference type="ChEBI" id="CHEBI:24875"/>
    </ligand>
</feature>
<feature type="transmembrane region" description="Helical" evidence="1">
    <location>
        <begin position="235"/>
        <end position="254"/>
    </location>
</feature>
<comment type="cofactor">
    <cofactor evidence="1">
        <name>Fe(2+)</name>
        <dbReference type="ChEBI" id="CHEBI:29033"/>
    </cofactor>
</comment>
<organism evidence="2 3">
    <name type="scientific">Natronococcus pandeyae</name>
    <dbReference type="NCBI Taxonomy" id="2055836"/>
    <lineage>
        <taxon>Archaea</taxon>
        <taxon>Methanobacteriati</taxon>
        <taxon>Methanobacteriota</taxon>
        <taxon>Stenosarchaea group</taxon>
        <taxon>Halobacteria</taxon>
        <taxon>Halobacteriales</taxon>
        <taxon>Natrialbaceae</taxon>
        <taxon>Natronococcus</taxon>
    </lineage>
</organism>
<comment type="caution">
    <text evidence="2">The sequence shown here is derived from an EMBL/GenBank/DDBJ whole genome shotgun (WGS) entry which is preliminary data.</text>
</comment>
<comment type="subcellular location">
    <subcellularLocation>
        <location evidence="1">Cell membrane</location>
        <topology evidence="1">Multi-pass membrane protein</topology>
    </subcellularLocation>
</comment>
<feature type="transmembrane region" description="Helical" evidence="1">
    <location>
        <begin position="84"/>
        <end position="105"/>
    </location>
</feature>
<keyword evidence="1" id="KW-0812">Transmembrane</keyword>
<keyword evidence="3" id="KW-1185">Reference proteome</keyword>
<protein>
    <recommendedName>
        <fullName evidence="1">Probable beta-carotene 15,15'-dioxygenase</fullName>
        <ecNumber evidence="1">1.13.11.63</ecNumber>
    </recommendedName>
</protein>
<dbReference type="GO" id="GO:0003834">
    <property type="term" value="F:beta-carotene 15,15'-dioxygenase activity"/>
    <property type="evidence" value="ECO:0007669"/>
    <property type="project" value="UniProtKB-EC"/>
</dbReference>
<feature type="transmembrane region" description="Helical" evidence="1">
    <location>
        <begin position="286"/>
        <end position="307"/>
    </location>
</feature>
<comment type="catalytic activity">
    <reaction evidence="1">
        <text>all-trans-beta-carotene + O2 = 2 all-trans-retinal</text>
        <dbReference type="Rhea" id="RHEA:32887"/>
        <dbReference type="ChEBI" id="CHEBI:15379"/>
        <dbReference type="ChEBI" id="CHEBI:17579"/>
        <dbReference type="ChEBI" id="CHEBI:17898"/>
        <dbReference type="EC" id="1.13.11.63"/>
    </reaction>
</comment>
<keyword evidence="1" id="KW-0472">Membrane</keyword>
<sequence>MSTGTADGAPNAIDARTTAARLAVLGGVATLLLGVSITAVAGTLPRSVQFLSLGLSVLFLGVPHGAVDHLVLPRARDAPVTHRDLALVGGIYLVAGGLYAVVWWLAPAVAFAAFILLTLTHWGQGDVYALVALVGADHLETRVSRTLTLIVRGGIPMLVPLLAFPAEYAFVTRALVGLFDPAAATALEFAFEPEARLALGIGFATLLVASLALGYRATDDHGPWLIDAGETLGLVAYFAVVPPILAIGLYFPLWHSLRHILRTMLLDGRATDRLARGRLGPAFGRFARDAAPLTVGALLVFAGLALAVPTTPATTTDLLGLYLVGIAILTLPHVVVVTLLDLEAGIWTPRG</sequence>
<dbReference type="OrthoDB" id="330454at2157"/>
<dbReference type="AlphaFoldDB" id="A0A8J8Q7T4"/>
<dbReference type="InterPro" id="IPR022270">
    <property type="entry name" value="Blh_diox"/>
</dbReference>
<dbReference type="Proteomes" id="UP000766904">
    <property type="component" value="Unassembled WGS sequence"/>
</dbReference>
<dbReference type="GO" id="GO:0005886">
    <property type="term" value="C:plasma membrane"/>
    <property type="evidence" value="ECO:0007669"/>
    <property type="project" value="UniProtKB-SubCell"/>
</dbReference>
<feature type="transmembrane region" description="Helical" evidence="1">
    <location>
        <begin position="111"/>
        <end position="134"/>
    </location>
</feature>
<comment type="similarity">
    <text evidence="1">Belongs to the Brp/Blh beta-carotene diooxygenase family.</text>
</comment>
<evidence type="ECO:0000256" key="1">
    <source>
        <dbReference type="HAMAP-Rule" id="MF_02093"/>
    </source>
</evidence>
<dbReference type="NCBIfam" id="TIGR03753">
    <property type="entry name" value="blh_monoox"/>
    <property type="match status" value="1"/>
</dbReference>
<feature type="binding site" evidence="1">
    <location>
        <position position="259"/>
    </location>
    <ligand>
        <name>Fe cation</name>
        <dbReference type="ChEBI" id="CHEBI:24875"/>
    </ligand>
</feature>
<keyword evidence="1" id="KW-0560">Oxidoreductase</keyword>
<dbReference type="EC" id="1.13.11.63" evidence="1"/>
<keyword evidence="1" id="KW-0223">Dioxygenase</keyword>